<evidence type="ECO:0000313" key="4">
    <source>
        <dbReference type="Proteomes" id="UP000309389"/>
    </source>
</evidence>
<proteinExistence type="predicted"/>
<dbReference type="PROSITE" id="PS50042">
    <property type="entry name" value="CNMP_BINDING_3"/>
    <property type="match status" value="1"/>
</dbReference>
<name>A0A4T3F648_9SPHN</name>
<dbReference type="InterPro" id="IPR014710">
    <property type="entry name" value="RmlC-like_jellyroll"/>
</dbReference>
<keyword evidence="4" id="KW-1185">Reference proteome</keyword>
<dbReference type="OrthoDB" id="7946922at2"/>
<organism evidence="3 4">
    <name type="scientific">Alteraurantiacibacter aquimixticola</name>
    <dbReference type="NCBI Taxonomy" id="2489173"/>
    <lineage>
        <taxon>Bacteria</taxon>
        <taxon>Pseudomonadati</taxon>
        <taxon>Pseudomonadota</taxon>
        <taxon>Alphaproteobacteria</taxon>
        <taxon>Sphingomonadales</taxon>
        <taxon>Erythrobacteraceae</taxon>
        <taxon>Alteraurantiacibacter</taxon>
    </lineage>
</organism>
<comment type="caution">
    <text evidence="3">The sequence shown here is derived from an EMBL/GenBank/DDBJ whole genome shotgun (WGS) entry which is preliminary data.</text>
</comment>
<dbReference type="InterPro" id="IPR018490">
    <property type="entry name" value="cNMP-bd_dom_sf"/>
</dbReference>
<keyword evidence="1" id="KW-0472">Membrane</keyword>
<dbReference type="Gene3D" id="2.60.120.10">
    <property type="entry name" value="Jelly Rolls"/>
    <property type="match status" value="1"/>
</dbReference>
<feature type="transmembrane region" description="Helical" evidence="1">
    <location>
        <begin position="6"/>
        <end position="27"/>
    </location>
</feature>
<dbReference type="InterPro" id="IPR000595">
    <property type="entry name" value="cNMP-bd_dom"/>
</dbReference>
<dbReference type="AlphaFoldDB" id="A0A4T3F648"/>
<feature type="transmembrane region" description="Helical" evidence="1">
    <location>
        <begin position="58"/>
        <end position="76"/>
    </location>
</feature>
<dbReference type="RefSeq" id="WP_136692765.1">
    <property type="nucleotide sequence ID" value="NZ_SSHH01000001.1"/>
</dbReference>
<protein>
    <submittedName>
        <fullName evidence="3">Cyclic nucleotide-binding domain-containing protein</fullName>
    </submittedName>
</protein>
<reference evidence="3 4" key="1">
    <citation type="submission" date="2019-04" db="EMBL/GenBank/DDBJ databases">
        <title>Altererythrobacter aquimixticola sp. nov., isolated from sediment of junction between the ocean and a freshwater spring.</title>
        <authorList>
            <person name="Yoon J.-H."/>
        </authorList>
    </citation>
    <scope>NUCLEOTIDE SEQUENCE [LARGE SCALE GENOMIC DNA]</scope>
    <source>
        <strain evidence="3 4">SSKS-13</strain>
    </source>
</reference>
<dbReference type="SMART" id="SM00100">
    <property type="entry name" value="cNMP"/>
    <property type="match status" value="1"/>
</dbReference>
<feature type="transmembrane region" description="Helical" evidence="1">
    <location>
        <begin position="34"/>
        <end position="52"/>
    </location>
</feature>
<dbReference type="SUPFAM" id="SSF51206">
    <property type="entry name" value="cAMP-binding domain-like"/>
    <property type="match status" value="1"/>
</dbReference>
<evidence type="ECO:0000256" key="1">
    <source>
        <dbReference type="SAM" id="Phobius"/>
    </source>
</evidence>
<dbReference type="Pfam" id="PF00027">
    <property type="entry name" value="cNMP_binding"/>
    <property type="match status" value="1"/>
</dbReference>
<accession>A0A4T3F648</accession>
<sequence>MMQAFFGPDAMLLQVAAVLLIIAMIVPGERSVRLFALLSGIAALGHFVFFAADSSGLGWVIVFLIANGLRYGAMLYRSRRGLMDAHERELIENVLKVEEPAQQRRLLDLLKWRDVVMGDVLMEQGQKQPPLIYIASGAAAITHDGRQVGVCGAGDFLGEMGLLTGQGASATVTVTNSMRIASFDRDTLMRLSTAMPELSRAFDHALNRGLAAKVLRMNRAASSS</sequence>
<evidence type="ECO:0000259" key="2">
    <source>
        <dbReference type="PROSITE" id="PS50042"/>
    </source>
</evidence>
<keyword evidence="1" id="KW-0812">Transmembrane</keyword>
<evidence type="ECO:0000313" key="3">
    <source>
        <dbReference type="EMBL" id="TIX51979.1"/>
    </source>
</evidence>
<dbReference type="CDD" id="cd00038">
    <property type="entry name" value="CAP_ED"/>
    <property type="match status" value="1"/>
</dbReference>
<dbReference type="EMBL" id="SSHH01000001">
    <property type="protein sequence ID" value="TIX51979.1"/>
    <property type="molecule type" value="Genomic_DNA"/>
</dbReference>
<gene>
    <name evidence="3" type="ORF">E5222_05985</name>
</gene>
<dbReference type="Proteomes" id="UP000309389">
    <property type="component" value="Unassembled WGS sequence"/>
</dbReference>
<keyword evidence="1" id="KW-1133">Transmembrane helix</keyword>
<feature type="domain" description="Cyclic nucleotide-binding" evidence="2">
    <location>
        <begin position="94"/>
        <end position="191"/>
    </location>
</feature>